<protein>
    <recommendedName>
        <fullName evidence="4">DUF2845 domain-containing protein</fullName>
    </recommendedName>
</protein>
<feature type="chain" id="PRO_5046117527" description="DUF2845 domain-containing protein" evidence="1">
    <location>
        <begin position="19"/>
        <end position="87"/>
    </location>
</feature>
<evidence type="ECO:0000256" key="1">
    <source>
        <dbReference type="SAM" id="SignalP"/>
    </source>
</evidence>
<accession>A0ABU1RU46</accession>
<keyword evidence="1" id="KW-0732">Signal</keyword>
<organism evidence="2 3">
    <name type="scientific">Pseudoxanthomonas sacheonensis</name>
    <dbReference type="NCBI Taxonomy" id="443615"/>
    <lineage>
        <taxon>Bacteria</taxon>
        <taxon>Pseudomonadati</taxon>
        <taxon>Pseudomonadota</taxon>
        <taxon>Gammaproteobacteria</taxon>
        <taxon>Lysobacterales</taxon>
        <taxon>Lysobacteraceae</taxon>
        <taxon>Pseudoxanthomonas</taxon>
    </lineage>
</organism>
<name>A0ABU1RU46_9GAMM</name>
<gene>
    <name evidence="2" type="ORF">J2W94_002584</name>
</gene>
<dbReference type="EMBL" id="JAVDTT010000003">
    <property type="protein sequence ID" value="MDR6842290.1"/>
    <property type="molecule type" value="Genomic_DNA"/>
</dbReference>
<evidence type="ECO:0000313" key="2">
    <source>
        <dbReference type="EMBL" id="MDR6842290.1"/>
    </source>
</evidence>
<feature type="signal peptide" evidence="1">
    <location>
        <begin position="1"/>
        <end position="18"/>
    </location>
</feature>
<sequence>MRAAIFCFFLLLSAPALADTYAFGSRLVVSGDGAGKVMEVAGKPDRTTNLENERGATYGERWDYYLGGKTVSIYLVDGIVKKITETR</sequence>
<proteinExistence type="predicted"/>
<evidence type="ECO:0000313" key="3">
    <source>
        <dbReference type="Proteomes" id="UP001254759"/>
    </source>
</evidence>
<keyword evidence="3" id="KW-1185">Reference proteome</keyword>
<dbReference type="Proteomes" id="UP001254759">
    <property type="component" value="Unassembled WGS sequence"/>
</dbReference>
<evidence type="ECO:0008006" key="4">
    <source>
        <dbReference type="Google" id="ProtNLM"/>
    </source>
</evidence>
<comment type="caution">
    <text evidence="2">The sequence shown here is derived from an EMBL/GenBank/DDBJ whole genome shotgun (WGS) entry which is preliminary data.</text>
</comment>
<reference evidence="2 3" key="1">
    <citation type="submission" date="2023-07" db="EMBL/GenBank/DDBJ databases">
        <title>Sorghum-associated microbial communities from plants grown in Nebraska, USA.</title>
        <authorList>
            <person name="Schachtman D."/>
        </authorList>
    </citation>
    <scope>NUCLEOTIDE SEQUENCE [LARGE SCALE GENOMIC DNA]</scope>
    <source>
        <strain evidence="2 3">BE107</strain>
    </source>
</reference>
<dbReference type="RefSeq" id="WP_310094080.1">
    <property type="nucleotide sequence ID" value="NZ_JAVDTT010000003.1"/>
</dbReference>